<evidence type="ECO:0008006" key="2">
    <source>
        <dbReference type="Google" id="ProtNLM"/>
    </source>
</evidence>
<dbReference type="InterPro" id="IPR036397">
    <property type="entry name" value="RNaseH_sf"/>
</dbReference>
<sequence length="174" mass="20180">MELKIPCPKKLKGVSKNVLSIDLGKSVGFAYVKDNTLYCGSYVLNVEKWRFNPPTLRQISSEYKGIIDALLYENKDINLVLLEDNSYFFKQRYIRGSHMSYYKKLQIMAESLFCVHWQGEVRRYFGGSLKKKHFGAARKEIVKERIKKMLEVLQLSDHATDAIAGLFSSLKREE</sequence>
<proteinExistence type="predicted"/>
<reference evidence="1" key="1">
    <citation type="submission" date="2024-01" db="EMBL/GenBank/DDBJ databases">
        <title>Sequencing the genomes of a sandfly, Sergentomyia squamirostris, and its two endosymbionts.</title>
        <authorList>
            <person name="Itokawa K."/>
            <person name="Sanjoba C."/>
        </authorList>
    </citation>
    <scope>NUCLEOTIDE SEQUENCE</scope>
    <source>
        <strain evidence="1">WSSQ</strain>
    </source>
</reference>
<dbReference type="AlphaFoldDB" id="A0AAT9GBU9"/>
<gene>
    <name evidence="1" type="ORF">DMENIID0003_03970</name>
</gene>
<dbReference type="GO" id="GO:0003676">
    <property type="term" value="F:nucleic acid binding"/>
    <property type="evidence" value="ECO:0007669"/>
    <property type="project" value="InterPro"/>
</dbReference>
<protein>
    <recommendedName>
        <fullName evidence="2">Holliday junction resolvase RuvC</fullName>
    </recommendedName>
</protein>
<dbReference type="EMBL" id="AP029172">
    <property type="protein sequence ID" value="BFD47323.1"/>
    <property type="molecule type" value="Genomic_DNA"/>
</dbReference>
<evidence type="ECO:0000313" key="1">
    <source>
        <dbReference type="EMBL" id="BFD47323.1"/>
    </source>
</evidence>
<organism evidence="1">
    <name type="scientific">Wolbachia endosymbiont of Sergentomyia squamirostris</name>
    <dbReference type="NCBI Taxonomy" id="3113640"/>
    <lineage>
        <taxon>Bacteria</taxon>
        <taxon>Pseudomonadati</taxon>
        <taxon>Pseudomonadota</taxon>
        <taxon>Alphaproteobacteria</taxon>
        <taxon>Rickettsiales</taxon>
        <taxon>Anaplasmataceae</taxon>
        <taxon>Wolbachieae</taxon>
        <taxon>Wolbachia</taxon>
    </lineage>
</organism>
<dbReference type="Gene3D" id="3.30.420.10">
    <property type="entry name" value="Ribonuclease H-like superfamily/Ribonuclease H"/>
    <property type="match status" value="1"/>
</dbReference>
<name>A0AAT9GBU9_9RICK</name>
<accession>A0AAT9GBU9</accession>